<dbReference type="InterPro" id="IPR006553">
    <property type="entry name" value="Leu-rich_rpt_Cys-con_subtyp"/>
</dbReference>
<organism evidence="3">
    <name type="scientific">Aphanomyces invadans</name>
    <dbReference type="NCBI Taxonomy" id="157072"/>
    <lineage>
        <taxon>Eukaryota</taxon>
        <taxon>Sar</taxon>
        <taxon>Stramenopiles</taxon>
        <taxon>Oomycota</taxon>
        <taxon>Saprolegniomycetes</taxon>
        <taxon>Saprolegniales</taxon>
        <taxon>Verrucalvaceae</taxon>
        <taxon>Aphanomyces</taxon>
    </lineage>
</organism>
<dbReference type="InterPro" id="IPR057207">
    <property type="entry name" value="FBXL15_LRR"/>
</dbReference>
<feature type="region of interest" description="Disordered" evidence="1">
    <location>
        <begin position="1"/>
        <end position="26"/>
    </location>
</feature>
<dbReference type="SUPFAM" id="SSF52047">
    <property type="entry name" value="RNI-like"/>
    <property type="match status" value="1"/>
</dbReference>
<evidence type="ECO:0000313" key="3">
    <source>
        <dbReference type="EMBL" id="ETW06302.1"/>
    </source>
</evidence>
<dbReference type="GO" id="GO:0031146">
    <property type="term" value="P:SCF-dependent proteasomal ubiquitin-dependent protein catabolic process"/>
    <property type="evidence" value="ECO:0007669"/>
    <property type="project" value="TreeGrafter"/>
</dbReference>
<dbReference type="Gene3D" id="3.80.10.10">
    <property type="entry name" value="Ribonuclease Inhibitor"/>
    <property type="match status" value="2"/>
</dbReference>
<dbReference type="OrthoDB" id="550575at2759"/>
<dbReference type="EMBL" id="KI913955">
    <property type="protein sequence ID" value="ETW06302.1"/>
    <property type="molecule type" value="Genomic_DNA"/>
</dbReference>
<dbReference type="VEuPathDB" id="FungiDB:H310_02593"/>
<protein>
    <recommendedName>
        <fullName evidence="2">F-box/LRR-repeat protein 15-like leucin rich repeat domain-containing protein</fullName>
    </recommendedName>
</protein>
<reference evidence="3" key="1">
    <citation type="submission" date="2013-12" db="EMBL/GenBank/DDBJ databases">
        <title>The Genome Sequence of Aphanomyces invadans NJM9701.</title>
        <authorList>
            <consortium name="The Broad Institute Genomics Platform"/>
            <person name="Russ C."/>
            <person name="Tyler B."/>
            <person name="van West P."/>
            <person name="Dieguez-Uribeondo J."/>
            <person name="Young S.K."/>
            <person name="Zeng Q."/>
            <person name="Gargeya S."/>
            <person name="Fitzgerald M."/>
            <person name="Abouelleil A."/>
            <person name="Alvarado L."/>
            <person name="Chapman S.B."/>
            <person name="Gainer-Dewar J."/>
            <person name="Goldberg J."/>
            <person name="Griggs A."/>
            <person name="Gujja S."/>
            <person name="Hansen M."/>
            <person name="Howarth C."/>
            <person name="Imamovic A."/>
            <person name="Ireland A."/>
            <person name="Larimer J."/>
            <person name="McCowan C."/>
            <person name="Murphy C."/>
            <person name="Pearson M."/>
            <person name="Poon T.W."/>
            <person name="Priest M."/>
            <person name="Roberts A."/>
            <person name="Saif S."/>
            <person name="Shea T."/>
            <person name="Sykes S."/>
            <person name="Wortman J."/>
            <person name="Nusbaum C."/>
            <person name="Birren B."/>
        </authorList>
    </citation>
    <scope>NUCLEOTIDE SEQUENCE [LARGE SCALE GENOMIC DNA]</scope>
    <source>
        <strain evidence="3">NJM9701</strain>
    </source>
</reference>
<dbReference type="InterPro" id="IPR032675">
    <property type="entry name" value="LRR_dom_sf"/>
</dbReference>
<proteinExistence type="predicted"/>
<dbReference type="SMART" id="SM00367">
    <property type="entry name" value="LRR_CC"/>
    <property type="match status" value="6"/>
</dbReference>
<feature type="domain" description="F-box/LRR-repeat protein 15-like leucin rich repeat" evidence="2">
    <location>
        <begin position="164"/>
        <end position="342"/>
    </location>
</feature>
<dbReference type="AlphaFoldDB" id="A0A024UKC0"/>
<dbReference type="GO" id="GO:0019005">
    <property type="term" value="C:SCF ubiquitin ligase complex"/>
    <property type="evidence" value="ECO:0007669"/>
    <property type="project" value="TreeGrafter"/>
</dbReference>
<accession>A0A024UKC0</accession>
<dbReference type="RefSeq" id="XP_008864377.1">
    <property type="nucleotide sequence ID" value="XM_008866155.1"/>
</dbReference>
<name>A0A024UKC0_9STRA</name>
<dbReference type="GeneID" id="20079643"/>
<evidence type="ECO:0000256" key="1">
    <source>
        <dbReference type="SAM" id="MobiDB-lite"/>
    </source>
</evidence>
<dbReference type="PANTHER" id="PTHR13318">
    <property type="entry name" value="PARTNER OF PAIRED, ISOFORM B-RELATED"/>
    <property type="match status" value="1"/>
</dbReference>
<dbReference type="PANTHER" id="PTHR13318:SF247">
    <property type="entry name" value="GH16156P"/>
    <property type="match status" value="1"/>
</dbReference>
<gene>
    <name evidence="3" type="ORF">H310_02593</name>
</gene>
<dbReference type="eggNOG" id="KOG1947">
    <property type="taxonomic scope" value="Eukaryota"/>
</dbReference>
<dbReference type="STRING" id="157072.A0A024UKC0"/>
<dbReference type="Pfam" id="PF25372">
    <property type="entry name" value="DUF7885"/>
    <property type="match status" value="1"/>
</dbReference>
<sequence>MCQSIPIRHPGSAPKPVDANPRHVDSKAPWPANAAAAITDLDVDTMHSVLAFLALPDRVQFASTSKLLAEAGLSTNLKTYCGECACCHSNVRFLCNDAPQRTWTVPTWTAMLNRFGHALTELHLVGCADLAPSMFESAPSQRMLKNLRVLRIDMCTGLDARALQAIVETCSHLRKAHIMNMRLDDAGLAALLASNRATLREVDLSGCHLLDGTGFRALRSTQVEVMSLEGCHRINVFELDTMLKSCTTLRSLNLQYCHSADDTVARSIAANAPALEHLNMRYCCKLSDAGVAALCSKLANLKTLDLSQCPRITNVAVSAIARSMGRLDTLKVWSCRQISASSNLAELRKTALLCSPFVLAATAYHSAWGHGDDKEQPKRLAPSDLLGGARQT</sequence>
<evidence type="ECO:0000259" key="2">
    <source>
        <dbReference type="Pfam" id="PF25372"/>
    </source>
</evidence>
<feature type="region of interest" description="Disordered" evidence="1">
    <location>
        <begin position="369"/>
        <end position="392"/>
    </location>
</feature>